<dbReference type="PANTHER" id="PTHR10161">
    <property type="entry name" value="TARTRATE-RESISTANT ACID PHOSPHATASE TYPE 5"/>
    <property type="match status" value="1"/>
</dbReference>
<feature type="domain" description="Bacterial surface antigen (D15)" evidence="6">
    <location>
        <begin position="962"/>
        <end position="1177"/>
    </location>
</feature>
<keyword evidence="2" id="KW-0732">Signal</keyword>
<keyword evidence="8" id="KW-1185">Reference proteome</keyword>
<dbReference type="RefSeq" id="WP_089888884.1">
    <property type="nucleotide sequence ID" value="NZ_FOJG01000001.1"/>
</dbReference>
<evidence type="ECO:0000259" key="5">
    <source>
        <dbReference type="Pfam" id="PF00149"/>
    </source>
</evidence>
<keyword evidence="4" id="KW-0472">Membrane</keyword>
<gene>
    <name evidence="7" type="ORF">SAMN04488122_0017</name>
</gene>
<accession>A0A1I0N853</accession>
<evidence type="ECO:0000256" key="3">
    <source>
        <dbReference type="ARBA" id="ARBA00022801"/>
    </source>
</evidence>
<dbReference type="STRING" id="29529.SAMN04488122_0017"/>
<organism evidence="7 8">
    <name type="scientific">Chitinophaga arvensicola</name>
    <dbReference type="NCBI Taxonomy" id="29529"/>
    <lineage>
        <taxon>Bacteria</taxon>
        <taxon>Pseudomonadati</taxon>
        <taxon>Bacteroidota</taxon>
        <taxon>Chitinophagia</taxon>
        <taxon>Chitinophagales</taxon>
        <taxon>Chitinophagaceae</taxon>
        <taxon>Chitinophaga</taxon>
    </lineage>
</organism>
<dbReference type="PANTHER" id="PTHR10161:SF14">
    <property type="entry name" value="TARTRATE-RESISTANT ACID PHOSPHATASE TYPE 5"/>
    <property type="match status" value="1"/>
</dbReference>
<dbReference type="InterPro" id="IPR029052">
    <property type="entry name" value="Metallo-depent_PP-like"/>
</dbReference>
<dbReference type="Gene3D" id="3.60.21.10">
    <property type="match status" value="1"/>
</dbReference>
<name>A0A1I0N853_9BACT</name>
<feature type="domain" description="Calcineurin-like phosphoesterase" evidence="5">
    <location>
        <begin position="29"/>
        <end position="231"/>
    </location>
</feature>
<evidence type="ECO:0000256" key="2">
    <source>
        <dbReference type="ARBA" id="ARBA00022729"/>
    </source>
</evidence>
<dbReference type="AlphaFoldDB" id="A0A1I0N853"/>
<dbReference type="GO" id="GO:0016787">
    <property type="term" value="F:hydrolase activity"/>
    <property type="evidence" value="ECO:0007669"/>
    <property type="project" value="UniProtKB-KW"/>
</dbReference>
<evidence type="ECO:0000256" key="1">
    <source>
        <dbReference type="ARBA" id="ARBA00004370"/>
    </source>
</evidence>
<dbReference type="GO" id="GO:0019867">
    <property type="term" value="C:outer membrane"/>
    <property type="evidence" value="ECO:0007669"/>
    <property type="project" value="InterPro"/>
</dbReference>
<evidence type="ECO:0000259" key="6">
    <source>
        <dbReference type="Pfam" id="PF01103"/>
    </source>
</evidence>
<comment type="subcellular location">
    <subcellularLocation>
        <location evidence="1">Membrane</location>
    </subcellularLocation>
</comment>
<dbReference type="InterPro" id="IPR004843">
    <property type="entry name" value="Calcineurin-like_PHP"/>
</dbReference>
<reference evidence="8" key="1">
    <citation type="submission" date="2016-10" db="EMBL/GenBank/DDBJ databases">
        <authorList>
            <person name="Varghese N."/>
            <person name="Submissions S."/>
        </authorList>
    </citation>
    <scope>NUCLEOTIDE SEQUENCE [LARGE SCALE GENOMIC DNA]</scope>
    <source>
        <strain evidence="8">DSM 3695</strain>
    </source>
</reference>
<keyword evidence="3" id="KW-0378">Hydrolase</keyword>
<evidence type="ECO:0000256" key="4">
    <source>
        <dbReference type="ARBA" id="ARBA00023136"/>
    </source>
</evidence>
<dbReference type="Proteomes" id="UP000199310">
    <property type="component" value="Unassembled WGS sequence"/>
</dbReference>
<evidence type="ECO:0000313" key="8">
    <source>
        <dbReference type="Proteomes" id="UP000199310"/>
    </source>
</evidence>
<evidence type="ECO:0000313" key="7">
    <source>
        <dbReference type="EMBL" id="SEV97326.1"/>
    </source>
</evidence>
<dbReference type="Gene3D" id="2.40.160.50">
    <property type="entry name" value="membrane protein fhac: a member of the omp85/tpsb transporter family"/>
    <property type="match status" value="1"/>
</dbReference>
<dbReference type="EMBL" id="FOJG01000001">
    <property type="protein sequence ID" value="SEV97326.1"/>
    <property type="molecule type" value="Genomic_DNA"/>
</dbReference>
<proteinExistence type="predicted"/>
<sequence length="1217" mass="137451">MIRSAIIFIALLLCGYTTILAQSPQVVKRIILIGDAGELHGNGKNAVVDAVRNTFDLQDNRNTILFLGDNVYPHGVPDSSSRKYPVAKEIIDYQINLVRGTNAQGYIIPGNHDWDKSKPDGWDIIRNQQRYVDSQHLDNVQFEPKEGCPGPVEVKISDNITLIIMDSEWWVFPYQKPGVESSCDCKDKDEVLTRISDIVALNRNKLIIFATHHPFRSYGIHGGYYTIKQHIFPLTDLRPALYVPLPVMGSIYPIARGVFGTPEDIPNPKYQEMIKGVEAAVKPHGPVVFVSGHDHTLQLIKDSQNAYVVSGSGAKNNRVRKGPKSLFATTENGFSTLELMSDSTVRVQYYIADKGTQPVFSDNLFRLQDIPQQALTYQQPAELPPFVKVAADTQYNHVGSFHKFLLGENYRKVWATPLNFPVLNLKTAKGGLKILQRGGGKQTHSLRLEDSTGTEWAMRSLKKFPLAAIPELLRETVARDVVQDQISAANPYAPLAVSVLAEAAGVPHTNPTFVYLPVDSSLGIYAHDFGNEVFLFEEREPVTGKNDKTYNTPKVLAKIWGDNDVHVDQKSVLRARLFDMYIMDFDRHDDQWRWYKEKHKGEDYYYPVPRDRDQAFFINSGVIPRAASRPWLLPAIQGFRNYIPDINGFNFSTRYFDRSFLNEMDEKDWQKQTERLIRKMTDSVIDAAVKAFPDTIQSLVGPMMKERLSARRNILEKNTMKYYRFLAKGVDVPGTEKNELITVEKQPGGMVALNMFKISKKGAIQQNFYSRTFDPAVTKEVNVYGLGGNDRFEIKGDHATPIRIRLIGGKDADTYVDSSTVRAGKRIRIYDQKNAKDTFVLTGNEQRRLSNDPDNIKYNRSAFQYEKTIPLLAGGYNRDDGVLLGVGLSITRHSWRREPFSTRHLFTATHALATRAWNFRYEGEYTDVIGKTDLLLFARAKAPNNTINFFGYGNETVFDKSNGKTISYYRARYNFYTAEALLRTSVGNHMTIAYGPTFNNYAFNKDENDNRFITDFKDNGLDSAGIYANKAYAGGKIVATIDTRNNKIIPTRGILWTTTYAGNFGVNSSSYNTTSLQSDLSLYMSFRIPANFVIVSRFGGGKLWGNYEYFQALTVGGVQSLRGYRNFRFAGDANVYNNTEVRVKLFDLKTYVLPAGIGLIAFNDIGRVWRENETSHVWHDGYGGGIYIAPINALIITAVVGHSKEETVPYVTFGFKF</sequence>
<dbReference type="SUPFAM" id="SSF56300">
    <property type="entry name" value="Metallo-dependent phosphatases"/>
    <property type="match status" value="1"/>
</dbReference>
<dbReference type="InterPro" id="IPR051558">
    <property type="entry name" value="Metallophosphoesterase_PAP"/>
</dbReference>
<dbReference type="OrthoDB" id="333971at2"/>
<dbReference type="Pfam" id="PF01103">
    <property type="entry name" value="Omp85"/>
    <property type="match status" value="1"/>
</dbReference>
<dbReference type="Pfam" id="PF00149">
    <property type="entry name" value="Metallophos"/>
    <property type="match status" value="1"/>
</dbReference>
<protein>
    <submittedName>
        <fullName evidence="7">Calcineurin-like phosphoesterase</fullName>
    </submittedName>
</protein>
<dbReference type="InterPro" id="IPR000184">
    <property type="entry name" value="Bac_surfAg_D15"/>
</dbReference>